<feature type="domain" description="Tyr recombinase" evidence="7">
    <location>
        <begin position="102"/>
        <end position="277"/>
    </location>
</feature>
<evidence type="ECO:0000259" key="8">
    <source>
        <dbReference type="PROSITE" id="PS51900"/>
    </source>
</evidence>
<protein>
    <recommendedName>
        <fullName evidence="11">Integrase</fullName>
    </recommendedName>
</protein>
<evidence type="ECO:0008006" key="11">
    <source>
        <dbReference type="Google" id="ProtNLM"/>
    </source>
</evidence>
<dbReference type="GO" id="GO:0015074">
    <property type="term" value="P:DNA integration"/>
    <property type="evidence" value="ECO:0007669"/>
    <property type="project" value="UniProtKB-KW"/>
</dbReference>
<organism evidence="9 10">
    <name type="scientific">Mediterraneibacter gnavus</name>
    <name type="common">Ruminococcus gnavus</name>
    <dbReference type="NCBI Taxonomy" id="33038"/>
    <lineage>
        <taxon>Bacteria</taxon>
        <taxon>Bacillati</taxon>
        <taxon>Bacillota</taxon>
        <taxon>Clostridia</taxon>
        <taxon>Lachnospirales</taxon>
        <taxon>Lachnospiraceae</taxon>
        <taxon>Mediterraneibacter</taxon>
    </lineage>
</organism>
<comment type="caution">
    <text evidence="9">The sequence shown here is derived from an EMBL/GenBank/DDBJ whole genome shotgun (WGS) entry which is preliminary data.</text>
</comment>
<gene>
    <name evidence="9" type="ORF">CDL20_11740</name>
</gene>
<dbReference type="InterPro" id="IPR010998">
    <property type="entry name" value="Integrase_recombinase_N"/>
</dbReference>
<accession>A0A2N5PXT7</accession>
<evidence type="ECO:0000256" key="2">
    <source>
        <dbReference type="ARBA" id="ARBA00008857"/>
    </source>
</evidence>
<dbReference type="Proteomes" id="UP000234840">
    <property type="component" value="Unassembled WGS sequence"/>
</dbReference>
<dbReference type="Pfam" id="PF13495">
    <property type="entry name" value="Phage_int_SAM_4"/>
    <property type="match status" value="1"/>
</dbReference>
<dbReference type="InterPro" id="IPR011010">
    <property type="entry name" value="DNA_brk_join_enz"/>
</dbReference>
<dbReference type="InterPro" id="IPR050090">
    <property type="entry name" value="Tyrosine_recombinase_XerCD"/>
</dbReference>
<proteinExistence type="inferred from homology"/>
<evidence type="ECO:0000256" key="1">
    <source>
        <dbReference type="ARBA" id="ARBA00003283"/>
    </source>
</evidence>
<dbReference type="SUPFAM" id="SSF56349">
    <property type="entry name" value="DNA breaking-rejoining enzymes"/>
    <property type="match status" value="1"/>
</dbReference>
<keyword evidence="4 6" id="KW-0238">DNA-binding</keyword>
<keyword evidence="5" id="KW-0233">DNA recombination</keyword>
<dbReference type="AlphaFoldDB" id="A0A2N5PXT7"/>
<name>A0A2N5PXT7_MEDGN</name>
<dbReference type="Gene3D" id="1.10.150.130">
    <property type="match status" value="1"/>
</dbReference>
<evidence type="ECO:0000313" key="10">
    <source>
        <dbReference type="Proteomes" id="UP000234840"/>
    </source>
</evidence>
<dbReference type="GO" id="GO:0006310">
    <property type="term" value="P:DNA recombination"/>
    <property type="evidence" value="ECO:0007669"/>
    <property type="project" value="UniProtKB-KW"/>
</dbReference>
<feature type="domain" description="Core-binding (CB)" evidence="8">
    <location>
        <begin position="1"/>
        <end position="85"/>
    </location>
</feature>
<dbReference type="InterPro" id="IPR002104">
    <property type="entry name" value="Integrase_catalytic"/>
</dbReference>
<dbReference type="GO" id="GO:0003677">
    <property type="term" value="F:DNA binding"/>
    <property type="evidence" value="ECO:0007669"/>
    <property type="project" value="UniProtKB-UniRule"/>
</dbReference>
<dbReference type="PROSITE" id="PS51900">
    <property type="entry name" value="CB"/>
    <property type="match status" value="1"/>
</dbReference>
<evidence type="ECO:0000256" key="3">
    <source>
        <dbReference type="ARBA" id="ARBA00022908"/>
    </source>
</evidence>
<comment type="similarity">
    <text evidence="2">Belongs to the 'phage' integrase family.</text>
</comment>
<dbReference type="RefSeq" id="WP_101882775.1">
    <property type="nucleotide sequence ID" value="NZ_JAPRAV010000016.1"/>
</dbReference>
<dbReference type="InterPro" id="IPR013762">
    <property type="entry name" value="Integrase-like_cat_sf"/>
</dbReference>
<evidence type="ECO:0000256" key="4">
    <source>
        <dbReference type="ARBA" id="ARBA00023125"/>
    </source>
</evidence>
<dbReference type="Pfam" id="PF00589">
    <property type="entry name" value="Phage_integrase"/>
    <property type="match status" value="1"/>
</dbReference>
<dbReference type="PROSITE" id="PS51898">
    <property type="entry name" value="TYR_RECOMBINASE"/>
    <property type="match status" value="1"/>
</dbReference>
<dbReference type="InterPro" id="IPR004107">
    <property type="entry name" value="Integrase_SAM-like_N"/>
</dbReference>
<dbReference type="Gene3D" id="1.10.443.10">
    <property type="entry name" value="Intergrase catalytic core"/>
    <property type="match status" value="1"/>
</dbReference>
<sequence>MDKYLNTYREMISLRGLTDHTLKSYSTYIRAYLDYLSTILQKQPEDVSWDELRDYIRWLQKSRGLSDRTINHAISQLRFFTLYVLHKPWDDTQLPMRKFDEYLPYVPSREKTWQFISSMPDLKQKTMVALMYSSGLRVSEVCRLRYEDVDRKNMRLHITHSKSRQDRYAILSKTALDLLTRYWFAYGRPKGFLFPKQNGEDRPIDTFFLSRHIHAHEKRLGWERRLTCHSFRHAFGTHLYENGTDLLTIKALMGHKSLLSTTLYVHLSSRTIQQTISPLDRMAGESHA</sequence>
<dbReference type="EMBL" id="NIHW01000032">
    <property type="protein sequence ID" value="PLT84473.1"/>
    <property type="molecule type" value="Genomic_DNA"/>
</dbReference>
<evidence type="ECO:0000256" key="5">
    <source>
        <dbReference type="ARBA" id="ARBA00023172"/>
    </source>
</evidence>
<dbReference type="PANTHER" id="PTHR30349">
    <property type="entry name" value="PHAGE INTEGRASE-RELATED"/>
    <property type="match status" value="1"/>
</dbReference>
<keyword evidence="3" id="KW-0229">DNA integration</keyword>
<dbReference type="InterPro" id="IPR044068">
    <property type="entry name" value="CB"/>
</dbReference>
<evidence type="ECO:0000259" key="7">
    <source>
        <dbReference type="PROSITE" id="PS51898"/>
    </source>
</evidence>
<dbReference type="PANTHER" id="PTHR30349:SF41">
    <property type="entry name" value="INTEGRASE_RECOMBINASE PROTEIN MJ0367-RELATED"/>
    <property type="match status" value="1"/>
</dbReference>
<evidence type="ECO:0000313" key="9">
    <source>
        <dbReference type="EMBL" id="PLT84473.1"/>
    </source>
</evidence>
<evidence type="ECO:0000256" key="6">
    <source>
        <dbReference type="PROSITE-ProRule" id="PRU01248"/>
    </source>
</evidence>
<reference evidence="9 10" key="1">
    <citation type="journal article" date="2017" name="Genome Med.">
        <title>A novel Ruminococcus gnavus clade enriched in inflammatory bowel disease patients.</title>
        <authorList>
            <person name="Hall A.B."/>
            <person name="Yassour M."/>
            <person name="Sauk J."/>
            <person name="Garner A."/>
            <person name="Jiang X."/>
            <person name="Arthur T."/>
            <person name="Lagoudas G.K."/>
            <person name="Vatanen T."/>
            <person name="Fornelos N."/>
            <person name="Wilson R."/>
            <person name="Bertha M."/>
            <person name="Cohen M."/>
            <person name="Garber J."/>
            <person name="Khalili H."/>
            <person name="Gevers D."/>
            <person name="Ananthakrishnan A.N."/>
            <person name="Kugathasan S."/>
            <person name="Lander E.S."/>
            <person name="Blainey P."/>
            <person name="Vlamakis H."/>
            <person name="Xavier R.J."/>
            <person name="Huttenhower C."/>
        </authorList>
    </citation>
    <scope>NUCLEOTIDE SEQUENCE [LARGE SCALE GENOMIC DNA]</scope>
    <source>
        <strain evidence="9 10">RJX1128</strain>
    </source>
</reference>
<comment type="function">
    <text evidence="1">Site-specific tyrosine recombinase, which acts by catalyzing the cutting and rejoining of the recombining DNA molecules.</text>
</comment>